<dbReference type="EMBL" id="AOMB01000003">
    <property type="protein sequence ID" value="EMA41941.1"/>
    <property type="molecule type" value="Genomic_DNA"/>
</dbReference>
<dbReference type="PATRIC" id="fig|1132509.6.peg.17"/>
<comment type="caution">
    <text evidence="4">The sequence shown here is derived from an EMBL/GenBank/DDBJ whole genome shotgun (WGS) entry which is preliminary data.</text>
</comment>
<protein>
    <submittedName>
        <fullName evidence="4">Nitrate/sulfonate/bicarbonate ABC transporter periplasmic protein</fullName>
    </submittedName>
</protein>
<dbReference type="SUPFAM" id="SSF53850">
    <property type="entry name" value="Periplasmic binding protein-like II"/>
    <property type="match status" value="1"/>
</dbReference>
<sequence>MQHFVMQEEGYYDELPNDVNVRQFSDGPSVVKAFASGDVDVAMFGISPTMVLTDRGVNANVLVPNSRNGFRVMATEAFASSYANDGADAFAAFREQNGRQVRFGVPPDGSVPDVITRYWIQEDLGLGDLGSVVEKVQIPPARAPQAIQSGDIDATMIQEPFATVIANESGFEEAAWSGDIFPGHPVTVMFVSDRVSSGTARSLVTQHIRATEFARNQPQAAADDAAAVIGSGVSSDLARRAIDSQASDFLSDPNEVTDQAATMAEFVSEVGNTDSVVSPSRLFDTSIYESVAEGSTTTR</sequence>
<dbReference type="Proteomes" id="UP000011566">
    <property type="component" value="Unassembled WGS sequence"/>
</dbReference>
<dbReference type="Gene3D" id="3.40.190.10">
    <property type="entry name" value="Periplasmic binding protein-like II"/>
    <property type="match status" value="2"/>
</dbReference>
<comment type="subcellular location">
    <subcellularLocation>
        <location evidence="1">Periplasm</location>
    </subcellularLocation>
</comment>
<evidence type="ECO:0000313" key="5">
    <source>
        <dbReference type="Proteomes" id="UP000011566"/>
    </source>
</evidence>
<dbReference type="Pfam" id="PF13379">
    <property type="entry name" value="NMT1_2"/>
    <property type="match status" value="1"/>
</dbReference>
<comment type="similarity">
    <text evidence="2">Belongs to the bacterial solute-binding protein SsuA/TauA family.</text>
</comment>
<evidence type="ECO:0000256" key="3">
    <source>
        <dbReference type="ARBA" id="ARBA00022729"/>
    </source>
</evidence>
<evidence type="ECO:0000256" key="1">
    <source>
        <dbReference type="ARBA" id="ARBA00004418"/>
    </source>
</evidence>
<keyword evidence="3" id="KW-0732">Signal</keyword>
<dbReference type="PANTHER" id="PTHR30024:SF47">
    <property type="entry name" value="TAURINE-BINDING PERIPLASMIC PROTEIN"/>
    <property type="match status" value="1"/>
</dbReference>
<dbReference type="GO" id="GO:0042597">
    <property type="term" value="C:periplasmic space"/>
    <property type="evidence" value="ECO:0007669"/>
    <property type="project" value="UniProtKB-SubCell"/>
</dbReference>
<organism evidence="4 5">
    <name type="scientific">Halococcus hamelinensis 100A6</name>
    <dbReference type="NCBI Taxonomy" id="1132509"/>
    <lineage>
        <taxon>Archaea</taxon>
        <taxon>Methanobacteriati</taxon>
        <taxon>Methanobacteriota</taxon>
        <taxon>Stenosarchaea group</taxon>
        <taxon>Halobacteria</taxon>
        <taxon>Halobacteriales</taxon>
        <taxon>Halococcaceae</taxon>
        <taxon>Halococcus</taxon>
    </lineage>
</organism>
<dbReference type="PANTHER" id="PTHR30024">
    <property type="entry name" value="ALIPHATIC SULFONATES-BINDING PROTEIN-RELATED"/>
    <property type="match status" value="1"/>
</dbReference>
<reference evidence="4 5" key="1">
    <citation type="journal article" date="2014" name="PLoS Genet.">
        <title>Phylogenetically driven sequencing of extremely halophilic archaea reveals strategies for static and dynamic osmo-response.</title>
        <authorList>
            <person name="Becker E.A."/>
            <person name="Seitzer P.M."/>
            <person name="Tritt A."/>
            <person name="Larsen D."/>
            <person name="Krusor M."/>
            <person name="Yao A.I."/>
            <person name="Wu D."/>
            <person name="Madern D."/>
            <person name="Eisen J.A."/>
            <person name="Darling A.E."/>
            <person name="Facciotti M.T."/>
        </authorList>
    </citation>
    <scope>NUCLEOTIDE SEQUENCE [LARGE SCALE GENOMIC DNA]</scope>
    <source>
        <strain evidence="4 5">100A6</strain>
    </source>
</reference>
<accession>M0M879</accession>
<evidence type="ECO:0000256" key="2">
    <source>
        <dbReference type="ARBA" id="ARBA00010742"/>
    </source>
</evidence>
<gene>
    <name evidence="4" type="ORF">C447_00085</name>
</gene>
<proteinExistence type="inferred from homology"/>
<dbReference type="AlphaFoldDB" id="M0M879"/>
<evidence type="ECO:0000313" key="4">
    <source>
        <dbReference type="EMBL" id="EMA41941.1"/>
    </source>
</evidence>
<keyword evidence="5" id="KW-1185">Reference proteome</keyword>
<name>M0M879_9EURY</name>
<dbReference type="eggNOG" id="arCOG01803">
    <property type="taxonomic scope" value="Archaea"/>
</dbReference>